<comment type="subcellular location">
    <subcellularLocation>
        <location evidence="1">Nucleus</location>
    </subcellularLocation>
</comment>
<dbReference type="GO" id="GO:0003700">
    <property type="term" value="F:DNA-binding transcription factor activity"/>
    <property type="evidence" value="ECO:0007669"/>
    <property type="project" value="InterPro"/>
</dbReference>
<sequence>MGATALRQLLKSLCSNSTWNYAVLWKLRHGSPMILTWEDGYFNYSKSRELVGTISDDVYGKGASDLISPQVETNTSRGISEEYPVGLVVADMSHLQYIFGEGVVGKVAALRDHCWVSFHHIFTGKSELIPECPEEWLLQFASGIKTILLVPVLPYGVLQLGSLEEVAEDVSIVAYIKYRFNCLQSVGENTGPCSLKKESQAQLSSSLISSSNKCLNVPLTNILTSVKTEDVYQSIASNIVELGNDNLATASYVQRLVTFQDVFTPTGEGLPEAIIFNRDNKINVPLVEVSNPSVSINDSQLEMMESKLFDLSCLMEEIQAHSEELQRYSDYNGYNMGLLEESFNEIMNIHPAGSMTGEPCGDKYAIDLDNKIVSSFLRFPKDSELHKALEPASSKQTSEQFWDSSFMVENTCGTSSLPPSKDPNTSDRTEPSWFARGGDAGYLLEAVVANACHSSDDTICYEFKSLESSTSPRGSASPSPKNQYKGSDLAKDSSIPRNHLTSACITEDRNADSTSDTLMSMMNTILSQEHKGGGTGNTQLRKERRTLNSSKRRARPSDNQRQRPRDRQLIQERVKELRELVPNGAKCSIDGLLDRTIKHMMYLRSVTDQAEKLRHCLHQELAGCKNWRPSETEENYQNGTSWAFELGNEFQVCPIAVEDLAYPGHMLIEMLCDEHGLFLEIAQVIRGLGLTILKGVLKSRSSNTWARFVVEASKGFHRLDIFWPLMQLLQRKRKSISSKI</sequence>
<dbReference type="InterPro" id="IPR011598">
    <property type="entry name" value="bHLH_dom"/>
</dbReference>
<dbReference type="OrthoDB" id="778365at2759"/>
<dbReference type="PANTHER" id="PTHR46196:SF3">
    <property type="entry name" value="TRANSCRIPTION FACTOR LHW-LIKE ISOFORM X1"/>
    <property type="match status" value="1"/>
</dbReference>
<dbReference type="EMBL" id="EQ974570">
    <property type="protein sequence ID" value="EEF28691.1"/>
    <property type="molecule type" value="Genomic_DNA"/>
</dbReference>
<dbReference type="STRING" id="3988.B9T627"/>
<evidence type="ECO:0000256" key="4">
    <source>
        <dbReference type="ARBA" id="ARBA00023242"/>
    </source>
</evidence>
<dbReference type="InterPro" id="IPR025610">
    <property type="entry name" value="MYC/MYB_N"/>
</dbReference>
<reference evidence="8" key="1">
    <citation type="journal article" date="2010" name="Nat. Biotechnol.">
        <title>Draft genome sequence of the oilseed species Ricinus communis.</title>
        <authorList>
            <person name="Chan A.P."/>
            <person name="Crabtree J."/>
            <person name="Zhao Q."/>
            <person name="Lorenzi H."/>
            <person name="Orvis J."/>
            <person name="Puiu D."/>
            <person name="Melake-Berhan A."/>
            <person name="Jones K.M."/>
            <person name="Redman J."/>
            <person name="Chen G."/>
            <person name="Cahoon E.B."/>
            <person name="Gedil M."/>
            <person name="Stanke M."/>
            <person name="Haas B.J."/>
            <person name="Wortman J.R."/>
            <person name="Fraser-Liggett C.M."/>
            <person name="Ravel J."/>
            <person name="Rabinowicz P.D."/>
        </authorList>
    </citation>
    <scope>NUCLEOTIDE SEQUENCE [LARGE SCALE GENOMIC DNA]</scope>
    <source>
        <strain evidence="8">cv. Hale</strain>
    </source>
</reference>
<evidence type="ECO:0000313" key="8">
    <source>
        <dbReference type="Proteomes" id="UP000008311"/>
    </source>
</evidence>
<organism evidence="7 8">
    <name type="scientific">Ricinus communis</name>
    <name type="common">Castor bean</name>
    <dbReference type="NCBI Taxonomy" id="3988"/>
    <lineage>
        <taxon>Eukaryota</taxon>
        <taxon>Viridiplantae</taxon>
        <taxon>Streptophyta</taxon>
        <taxon>Embryophyta</taxon>
        <taxon>Tracheophyta</taxon>
        <taxon>Spermatophyta</taxon>
        <taxon>Magnoliopsida</taxon>
        <taxon>eudicotyledons</taxon>
        <taxon>Gunneridae</taxon>
        <taxon>Pentapetalae</taxon>
        <taxon>rosids</taxon>
        <taxon>fabids</taxon>
        <taxon>Malpighiales</taxon>
        <taxon>Euphorbiaceae</taxon>
        <taxon>Acalyphoideae</taxon>
        <taxon>Acalypheae</taxon>
        <taxon>Ricinus</taxon>
    </lineage>
</organism>
<dbReference type="Pfam" id="PF14215">
    <property type="entry name" value="bHLH-MYC_N"/>
    <property type="match status" value="1"/>
</dbReference>
<dbReference type="PANTHER" id="PTHR46196">
    <property type="entry name" value="TRANSCRIPTION FACTOR BHLH155-LIKE ISOFORM X1-RELATED"/>
    <property type="match status" value="1"/>
</dbReference>
<keyword evidence="2" id="KW-0805">Transcription regulation</keyword>
<dbReference type="Proteomes" id="UP000008311">
    <property type="component" value="Unassembled WGS sequence"/>
</dbReference>
<dbReference type="SUPFAM" id="SSF47459">
    <property type="entry name" value="HLH, helix-loop-helix DNA-binding domain"/>
    <property type="match status" value="1"/>
</dbReference>
<dbReference type="PROSITE" id="PS50888">
    <property type="entry name" value="BHLH"/>
    <property type="match status" value="1"/>
</dbReference>
<evidence type="ECO:0000256" key="1">
    <source>
        <dbReference type="ARBA" id="ARBA00004123"/>
    </source>
</evidence>
<evidence type="ECO:0000256" key="5">
    <source>
        <dbReference type="SAM" id="MobiDB-lite"/>
    </source>
</evidence>
<dbReference type="Pfam" id="PF23176">
    <property type="entry name" value="bHLH_LHW"/>
    <property type="match status" value="1"/>
</dbReference>
<keyword evidence="4" id="KW-0539">Nucleus</keyword>
<name>B9T627_RICCO</name>
<dbReference type="InParanoid" id="B9T627"/>
<dbReference type="AlphaFoldDB" id="B9T627"/>
<proteinExistence type="predicted"/>
<evidence type="ECO:0000256" key="2">
    <source>
        <dbReference type="ARBA" id="ARBA00023015"/>
    </source>
</evidence>
<gene>
    <name evidence="7" type="ORF">RCOM_0306990</name>
</gene>
<keyword evidence="3" id="KW-0804">Transcription</keyword>
<evidence type="ECO:0000259" key="6">
    <source>
        <dbReference type="PROSITE" id="PS50888"/>
    </source>
</evidence>
<evidence type="ECO:0000313" key="7">
    <source>
        <dbReference type="EMBL" id="EEF28691.1"/>
    </source>
</evidence>
<feature type="domain" description="BHLH" evidence="6">
    <location>
        <begin position="554"/>
        <end position="603"/>
    </location>
</feature>
<accession>B9T627</accession>
<feature type="region of interest" description="Disordered" evidence="5">
    <location>
        <begin position="413"/>
        <end position="433"/>
    </location>
</feature>
<dbReference type="GO" id="GO:0046983">
    <property type="term" value="F:protein dimerization activity"/>
    <property type="evidence" value="ECO:0007669"/>
    <property type="project" value="InterPro"/>
</dbReference>
<dbReference type="InterPro" id="IPR036638">
    <property type="entry name" value="HLH_DNA-bd_sf"/>
</dbReference>
<protein>
    <submittedName>
        <fullName evidence="7">Basic helix-loop-helix-containing protein, putative</fullName>
    </submittedName>
</protein>
<feature type="compositionally biased region" description="Low complexity" evidence="5">
    <location>
        <begin position="468"/>
        <end position="480"/>
    </location>
</feature>
<dbReference type="eggNOG" id="ENOG502QSH7">
    <property type="taxonomic scope" value="Eukaryota"/>
</dbReference>
<evidence type="ECO:0000256" key="3">
    <source>
        <dbReference type="ARBA" id="ARBA00023163"/>
    </source>
</evidence>
<feature type="compositionally biased region" description="Basic and acidic residues" evidence="5">
    <location>
        <begin position="555"/>
        <end position="568"/>
    </location>
</feature>
<dbReference type="InterPro" id="IPR043561">
    <property type="entry name" value="LHW-like"/>
</dbReference>
<dbReference type="GO" id="GO:0005634">
    <property type="term" value="C:nucleus"/>
    <property type="evidence" value="ECO:0007669"/>
    <property type="project" value="UniProtKB-SubCell"/>
</dbReference>
<keyword evidence="8" id="KW-1185">Reference proteome</keyword>
<dbReference type="KEGG" id="rcu:8277652"/>
<feature type="region of interest" description="Disordered" evidence="5">
    <location>
        <begin position="527"/>
        <end position="568"/>
    </location>
</feature>
<feature type="region of interest" description="Disordered" evidence="5">
    <location>
        <begin position="468"/>
        <end position="495"/>
    </location>
</feature>